<comment type="caution">
    <text evidence="12">The sequence shown here is derived from an EMBL/GenBank/DDBJ whole genome shotgun (WGS) entry which is preliminary data.</text>
</comment>
<dbReference type="Pfam" id="PF21445">
    <property type="entry name" value="ADDB_N"/>
    <property type="match status" value="1"/>
</dbReference>
<dbReference type="STRING" id="336988.NT96_08545"/>
<name>G9WHY3_9LACO</name>
<keyword evidence="5" id="KW-0347">Helicase</keyword>
<dbReference type="Pfam" id="PF12705">
    <property type="entry name" value="PDDEXK_1"/>
    <property type="match status" value="1"/>
</dbReference>
<evidence type="ECO:0000256" key="2">
    <source>
        <dbReference type="ARBA" id="ARBA00022741"/>
    </source>
</evidence>
<reference evidence="12 13" key="1">
    <citation type="journal article" date="2012" name="PLoS ONE">
        <title>Functional divergence in the genus oenococcus as predicted by genome sequencing of the newly-described species, Oenococcus kitaharae.</title>
        <authorList>
            <person name="Borneman A.R."/>
            <person name="McCarthy J.M."/>
            <person name="Chambers P.J."/>
            <person name="Bartowsky E.J."/>
        </authorList>
    </citation>
    <scope>NUCLEOTIDE SEQUENCE [LARGE SCALE GENOMIC DNA]</scope>
    <source>
        <strain evidence="13">DSM17330</strain>
    </source>
</reference>
<accession>G9WHY3</accession>
<keyword evidence="4" id="KW-0378">Hydrolase</keyword>
<keyword evidence="7" id="KW-0067">ATP-binding</keyword>
<evidence type="ECO:0000313" key="12">
    <source>
        <dbReference type="EMBL" id="EHN58868.1"/>
    </source>
</evidence>
<dbReference type="Gene3D" id="3.40.50.300">
    <property type="entry name" value="P-loop containing nucleotide triphosphate hydrolases"/>
    <property type="match status" value="3"/>
</dbReference>
<dbReference type="EMBL" id="AFVZ01000001">
    <property type="protein sequence ID" value="EHN58868.1"/>
    <property type="molecule type" value="Genomic_DNA"/>
</dbReference>
<keyword evidence="1" id="KW-0540">Nuclease</keyword>
<dbReference type="Proteomes" id="UP000004959">
    <property type="component" value="Chromosome"/>
</dbReference>
<sequence length="1156" mass="132002">MTLKIIRAFADSDFRSELLARIHKKYQADPQARFFYVVPNHIKFSSEVGVLKDFGTLLGAKTQDNQAFSRLQVYSFSRLAWALTKQEEGKTALTDLSIAILVGQVLRDLPLAQLGIFARSARLPGFVANVAAQLQEIWDSGLTAAELGVTHSGQDRLADKIHFLAIIEAQVLPLLADFELPEDKLKNFAEDLADLDLSHANFYFEGFSNFTNTEMSVLQAIIALDRQGSDSEVTVALIGDSASDRFGDGNLFFKTNRLIRENFPDAQIERIHRDRNLSMSQQNFEKSWRELETQGFAQEKRPLPQMSIRTVSSQENEAAFVARSIRRKLVDDPTLRARDILVIAQRLDNYKDILPHFFQRYDLPYFLDSDTRMSDHPLASVLESLLTPSAEFDYERVMRILKSGLFQWESETNFQESFDYLENFVLAANPKEALWRNGDFQYVAVSDEQDVAKSDPQDQRINQMVNQMRVYIVQLLDSFKDRFAKVTTYEQAVRALMAWLLDFKVDQVFIAQANRGDDRGVQAWKMLINSLEQIDHLIADKEFVGQDFLQMLKDGFAAATFSGIPASLDQITISESGIVQRQDYRLLYFIGATSDSLPAQIDSKSLLDDSDRQQLISDFAEAKKDYFLQDTSRQQMAAENLRFYSTVLSATESVVFSYPKFRSDGKKNELSPYLSRLSLPEVSDLHEVKVPDLPEKKADLVNYLGNANSSVTAVSRSAKAYGTAFIDGLYSLISLRNGNFKKVLAASHYENQVVTLRKDLVDKLFGKDLRLSISQIERYFSNPYEYFLQYGLRLKKRSQFTLDPALSGSYYHAIFEKVVDRMIEKKVAFRDLSNQELDESSRQAAESLLQQEDFQILDSDDHFQAVAKSLTQDVALTFRLMRLSNAFNQSRPIRTEAAFGRLDQDNKQAPLIGLDFTLENGNRLYLRGKVDRIDSQDQNHDFATIIDYKSNGKQFNFRDAYVGSELQLLTYWMDLLKNTQQLGFRQLGGAVFAQIKNQPATIADMLSKGVPLDQVFGQNAQFQRPDFQFRGLLLDDSAYLDNLQHLEAGEKADFYHFSLTKNEQHAVSDDVLSKEDLQLLMKHDQDKLVQAGNAISQGRFPLYPLREGDQRSALTYSDYKEVMNFDRSFGDRYHDLNVYPNNRKGILALLKKEQEK</sequence>
<evidence type="ECO:0000313" key="13">
    <source>
        <dbReference type="Proteomes" id="UP000004959"/>
    </source>
</evidence>
<protein>
    <submittedName>
        <fullName evidence="12">ATP-dependent nuclease subunit B</fullName>
    </submittedName>
</protein>
<dbReference type="PANTHER" id="PTHR30591:SF1">
    <property type="entry name" value="RECBCD ENZYME SUBUNIT RECC"/>
    <property type="match status" value="1"/>
</dbReference>
<gene>
    <name evidence="12" type="ORF">OKIT_0759</name>
</gene>
<keyword evidence="8" id="KW-0238">DNA-binding</keyword>
<dbReference type="GO" id="GO:0004386">
    <property type="term" value="F:helicase activity"/>
    <property type="evidence" value="ECO:0007669"/>
    <property type="project" value="UniProtKB-KW"/>
</dbReference>
<evidence type="ECO:0000259" key="10">
    <source>
        <dbReference type="Pfam" id="PF12705"/>
    </source>
</evidence>
<dbReference type="InterPro" id="IPR049035">
    <property type="entry name" value="ADDB_N"/>
</dbReference>
<evidence type="ECO:0000256" key="8">
    <source>
        <dbReference type="ARBA" id="ARBA00023125"/>
    </source>
</evidence>
<dbReference type="PANTHER" id="PTHR30591">
    <property type="entry name" value="RECBCD ENZYME SUBUNIT RECC"/>
    <property type="match status" value="1"/>
</dbReference>
<dbReference type="PATRIC" id="fig|1045004.4.peg.761"/>
<proteinExistence type="predicted"/>
<evidence type="ECO:0000256" key="7">
    <source>
        <dbReference type="ARBA" id="ARBA00022840"/>
    </source>
</evidence>
<dbReference type="GO" id="GO:0004527">
    <property type="term" value="F:exonuclease activity"/>
    <property type="evidence" value="ECO:0007669"/>
    <property type="project" value="UniProtKB-KW"/>
</dbReference>
<evidence type="ECO:0000256" key="6">
    <source>
        <dbReference type="ARBA" id="ARBA00022839"/>
    </source>
</evidence>
<evidence type="ECO:0000256" key="5">
    <source>
        <dbReference type="ARBA" id="ARBA00022806"/>
    </source>
</evidence>
<keyword evidence="2" id="KW-0547">Nucleotide-binding</keyword>
<evidence type="ECO:0000259" key="11">
    <source>
        <dbReference type="Pfam" id="PF21445"/>
    </source>
</evidence>
<feature type="domain" description="PD-(D/E)XK endonuclease-like" evidence="10">
    <location>
        <begin position="770"/>
        <end position="1035"/>
    </location>
</feature>
<organism evidence="12 13">
    <name type="scientific">Oenococcus kitaharae DSM 17330</name>
    <dbReference type="NCBI Taxonomy" id="1045004"/>
    <lineage>
        <taxon>Bacteria</taxon>
        <taxon>Bacillati</taxon>
        <taxon>Bacillota</taxon>
        <taxon>Bacilli</taxon>
        <taxon>Lactobacillales</taxon>
        <taxon>Lactobacillaceae</taxon>
        <taxon>Oenococcus</taxon>
    </lineage>
</organism>
<dbReference type="GO" id="GO:0005524">
    <property type="term" value="F:ATP binding"/>
    <property type="evidence" value="ECO:0007669"/>
    <property type="project" value="UniProtKB-KW"/>
</dbReference>
<evidence type="ECO:0000256" key="3">
    <source>
        <dbReference type="ARBA" id="ARBA00022763"/>
    </source>
</evidence>
<dbReference type="eggNOG" id="COG3857">
    <property type="taxonomic scope" value="Bacteria"/>
</dbReference>
<dbReference type="InterPro" id="IPR038726">
    <property type="entry name" value="PDDEXK_AddAB-type"/>
</dbReference>
<keyword evidence="3" id="KW-0227">DNA damage</keyword>
<dbReference type="GO" id="GO:0006310">
    <property type="term" value="P:DNA recombination"/>
    <property type="evidence" value="ECO:0007669"/>
    <property type="project" value="TreeGrafter"/>
</dbReference>
<dbReference type="GO" id="GO:0006281">
    <property type="term" value="P:DNA repair"/>
    <property type="evidence" value="ECO:0007669"/>
    <property type="project" value="UniProtKB-KW"/>
</dbReference>
<keyword evidence="13" id="KW-1185">Reference proteome</keyword>
<dbReference type="OrthoDB" id="9758506at2"/>
<evidence type="ECO:0000256" key="9">
    <source>
        <dbReference type="ARBA" id="ARBA00023204"/>
    </source>
</evidence>
<evidence type="ECO:0000256" key="4">
    <source>
        <dbReference type="ARBA" id="ARBA00022801"/>
    </source>
</evidence>
<dbReference type="SUPFAM" id="SSF52540">
    <property type="entry name" value="P-loop containing nucleoside triphosphate hydrolases"/>
    <property type="match status" value="1"/>
</dbReference>
<dbReference type="InterPro" id="IPR027417">
    <property type="entry name" value="P-loop_NTPase"/>
</dbReference>
<evidence type="ECO:0000256" key="1">
    <source>
        <dbReference type="ARBA" id="ARBA00022722"/>
    </source>
</evidence>
<dbReference type="HOGENOM" id="CLU_007838_0_0_9"/>
<keyword evidence="9" id="KW-0234">DNA repair</keyword>
<dbReference type="AlphaFoldDB" id="G9WHY3"/>
<keyword evidence="6" id="KW-0269">Exonuclease</keyword>
<feature type="domain" description="ATP-dependent helicase/deoxyribonuclease subunit B N-terminal" evidence="11">
    <location>
        <begin position="16"/>
        <end position="284"/>
    </location>
</feature>
<dbReference type="GO" id="GO:0003677">
    <property type="term" value="F:DNA binding"/>
    <property type="evidence" value="ECO:0007669"/>
    <property type="project" value="UniProtKB-KW"/>
</dbReference>
<dbReference type="RefSeq" id="WP_007745443.1">
    <property type="nucleotide sequence ID" value="NZ_CM001398.1"/>
</dbReference>